<dbReference type="Proteomes" id="UP000577386">
    <property type="component" value="Unassembled WGS sequence"/>
</dbReference>
<accession>A0A7W3NHX8</accession>
<comment type="caution">
    <text evidence="1">The sequence shown here is derived from an EMBL/GenBank/DDBJ whole genome shotgun (WGS) entry which is preliminary data.</text>
</comment>
<evidence type="ECO:0000313" key="2">
    <source>
        <dbReference type="Proteomes" id="UP000577386"/>
    </source>
</evidence>
<reference evidence="1 2" key="1">
    <citation type="submission" date="2020-08" db="EMBL/GenBank/DDBJ databases">
        <title>Sequencing the genomes of 1000 actinobacteria strains.</title>
        <authorList>
            <person name="Klenk H.-P."/>
        </authorList>
    </citation>
    <scope>NUCLEOTIDE SEQUENCE [LARGE SCALE GENOMIC DNA]</scope>
    <source>
        <strain evidence="1 2">DSM 41827</strain>
    </source>
</reference>
<evidence type="ECO:0000313" key="1">
    <source>
        <dbReference type="EMBL" id="MBA9050841.1"/>
    </source>
</evidence>
<protein>
    <submittedName>
        <fullName evidence="1">Uncharacterized protein</fullName>
    </submittedName>
</protein>
<name>A0A7W3NHX8_STRMR</name>
<gene>
    <name evidence="1" type="ORF">HDA42_000016</name>
</gene>
<sequence>MSVSHSAHAVYGVVVAPPRQQEALDESLRAQAHRPASGNSADVRVQLFTVGDGEHIVLGAGYEHLGPSTYRAVPSLPASKGWDDALLEQVGNLGLTVLSGPCWHIVHDLG</sequence>
<keyword evidence="2" id="KW-1185">Reference proteome</keyword>
<dbReference type="AlphaFoldDB" id="A0A7W3NHX8"/>
<proteinExistence type="predicted"/>
<dbReference type="RefSeq" id="WP_182774296.1">
    <property type="nucleotide sequence ID" value="NZ_BAAAHW010000016.1"/>
</dbReference>
<dbReference type="EMBL" id="JACJIJ010000001">
    <property type="protein sequence ID" value="MBA9050841.1"/>
    <property type="molecule type" value="Genomic_DNA"/>
</dbReference>
<organism evidence="1 2">
    <name type="scientific">Streptomyces murinus</name>
    <dbReference type="NCBI Taxonomy" id="33900"/>
    <lineage>
        <taxon>Bacteria</taxon>
        <taxon>Bacillati</taxon>
        <taxon>Actinomycetota</taxon>
        <taxon>Actinomycetes</taxon>
        <taxon>Kitasatosporales</taxon>
        <taxon>Streptomycetaceae</taxon>
        <taxon>Streptomyces</taxon>
    </lineage>
</organism>